<evidence type="ECO:0000256" key="1">
    <source>
        <dbReference type="ARBA" id="ARBA00008857"/>
    </source>
</evidence>
<gene>
    <name evidence="7" type="ORF">SAMN02745181_1272</name>
</gene>
<evidence type="ECO:0000313" key="7">
    <source>
        <dbReference type="EMBL" id="SHJ13608.1"/>
    </source>
</evidence>
<dbReference type="InterPro" id="IPR010998">
    <property type="entry name" value="Integrase_recombinase_N"/>
</dbReference>
<dbReference type="GO" id="GO:0003677">
    <property type="term" value="F:DNA binding"/>
    <property type="evidence" value="ECO:0007669"/>
    <property type="project" value="UniProtKB-UniRule"/>
</dbReference>
<dbReference type="OrthoDB" id="187607at2"/>
<evidence type="ECO:0000256" key="2">
    <source>
        <dbReference type="ARBA" id="ARBA00022908"/>
    </source>
</evidence>
<accession>A0A1M6GUD8</accession>
<evidence type="ECO:0000313" key="8">
    <source>
        <dbReference type="Proteomes" id="UP000184510"/>
    </source>
</evidence>
<dbReference type="RefSeq" id="WP_143158655.1">
    <property type="nucleotide sequence ID" value="NZ_FQYR01000003.1"/>
</dbReference>
<dbReference type="GO" id="GO:0006310">
    <property type="term" value="P:DNA recombination"/>
    <property type="evidence" value="ECO:0007669"/>
    <property type="project" value="UniProtKB-KW"/>
</dbReference>
<dbReference type="InterPro" id="IPR044068">
    <property type="entry name" value="CB"/>
</dbReference>
<protein>
    <submittedName>
        <fullName evidence="7">Site-specific recombinase XerD</fullName>
    </submittedName>
</protein>
<dbReference type="Gene3D" id="1.10.443.10">
    <property type="entry name" value="Intergrase catalytic core"/>
    <property type="match status" value="1"/>
</dbReference>
<name>A0A1M6GUD8_9BACT</name>
<dbReference type="STRING" id="1123071.SAMN02745181_1272"/>
<dbReference type="Proteomes" id="UP000184510">
    <property type="component" value="Unassembled WGS sequence"/>
</dbReference>
<keyword evidence="3 5" id="KW-0238">DNA-binding</keyword>
<evidence type="ECO:0000256" key="5">
    <source>
        <dbReference type="PROSITE-ProRule" id="PRU01248"/>
    </source>
</evidence>
<dbReference type="AlphaFoldDB" id="A0A1M6GUD8"/>
<dbReference type="InterPro" id="IPR011010">
    <property type="entry name" value="DNA_brk_join_enz"/>
</dbReference>
<comment type="similarity">
    <text evidence="1">Belongs to the 'phage' integrase family.</text>
</comment>
<keyword evidence="8" id="KW-1185">Reference proteome</keyword>
<dbReference type="InterPro" id="IPR050090">
    <property type="entry name" value="Tyrosine_recombinase_XerCD"/>
</dbReference>
<evidence type="ECO:0000259" key="6">
    <source>
        <dbReference type="PROSITE" id="PS51900"/>
    </source>
</evidence>
<evidence type="ECO:0000256" key="4">
    <source>
        <dbReference type="ARBA" id="ARBA00023172"/>
    </source>
</evidence>
<dbReference type="SUPFAM" id="SSF56349">
    <property type="entry name" value="DNA breaking-rejoining enzymes"/>
    <property type="match status" value="1"/>
</dbReference>
<dbReference type="PANTHER" id="PTHR30349:SF41">
    <property type="entry name" value="INTEGRASE_RECOMBINASE PROTEIN MJ0367-RELATED"/>
    <property type="match status" value="1"/>
</dbReference>
<dbReference type="Gene3D" id="1.10.150.130">
    <property type="match status" value="1"/>
</dbReference>
<evidence type="ECO:0000256" key="3">
    <source>
        <dbReference type="ARBA" id="ARBA00023125"/>
    </source>
</evidence>
<dbReference type="InParanoid" id="A0A1M6GUD8"/>
<organism evidence="7 8">
    <name type="scientific">Rubritalea squalenifaciens DSM 18772</name>
    <dbReference type="NCBI Taxonomy" id="1123071"/>
    <lineage>
        <taxon>Bacteria</taxon>
        <taxon>Pseudomonadati</taxon>
        <taxon>Verrucomicrobiota</taxon>
        <taxon>Verrucomicrobiia</taxon>
        <taxon>Verrucomicrobiales</taxon>
        <taxon>Rubritaleaceae</taxon>
        <taxon>Rubritalea</taxon>
    </lineage>
</organism>
<keyword evidence="4" id="KW-0233">DNA recombination</keyword>
<dbReference type="PROSITE" id="PS51900">
    <property type="entry name" value="CB"/>
    <property type="match status" value="1"/>
</dbReference>
<dbReference type="InterPro" id="IPR013762">
    <property type="entry name" value="Integrase-like_cat_sf"/>
</dbReference>
<keyword evidence="2" id="KW-0229">DNA integration</keyword>
<reference evidence="7 8" key="1">
    <citation type="submission" date="2016-11" db="EMBL/GenBank/DDBJ databases">
        <authorList>
            <person name="Jaros S."/>
            <person name="Januszkiewicz K."/>
            <person name="Wedrychowicz H."/>
        </authorList>
    </citation>
    <scope>NUCLEOTIDE SEQUENCE [LARGE SCALE GENOMIC DNA]</scope>
    <source>
        <strain evidence="7 8">DSM 18772</strain>
    </source>
</reference>
<proteinExistence type="inferred from homology"/>
<dbReference type="EMBL" id="FQYR01000003">
    <property type="protein sequence ID" value="SHJ13608.1"/>
    <property type="molecule type" value="Genomic_DNA"/>
</dbReference>
<feature type="domain" description="Core-binding (CB)" evidence="6">
    <location>
        <begin position="113"/>
        <end position="198"/>
    </location>
</feature>
<dbReference type="GO" id="GO:0015074">
    <property type="term" value="P:DNA integration"/>
    <property type="evidence" value="ECO:0007669"/>
    <property type="project" value="UniProtKB-KW"/>
</dbReference>
<sequence length="420" mass="48357">MSEASKITLKKRPYQYQAANGKYYTTFIVQGWKENGKWQRKQFKSEKDADVFIADKTLELNNDQAAKRSRQTTLTEEQLDEAEKAFKALGSTYNLSEVVSFFLDNHRPPEFALPLTEAIEIYLEDQAETLRPRTLIQKRSSLKLFYEHVGDVPVHECTQQKVLSFLKALRAKDGISKASRKTWNNYRNDLNHFFAWSGEKDMSTNRPWLFVNPVEGVRIFTAKQVAEQRKPIATTDPKQVAALFTHLMEDCPELVKYYALAYFAGIRPSGEMKALDQYAEEDGLIDLKTRTINITAKISKTKEERKVHISENLAQWLTAFAEYPIIPKNFDRMNKAVRAKFKLQHDETRHSFISYHVAVHRSAGDAALQAGNSESIVKKHYLRHSPAEDGNEFFSLIPCSKTNSAIQSNLRLDNFRYRAI</sequence>
<dbReference type="PANTHER" id="PTHR30349">
    <property type="entry name" value="PHAGE INTEGRASE-RELATED"/>
    <property type="match status" value="1"/>
</dbReference>